<dbReference type="Gene3D" id="1.10.3380.10">
    <property type="entry name" value="Sec63 N-terminal domain-like domain"/>
    <property type="match status" value="1"/>
</dbReference>
<name>A0A183J5Q7_9BILA</name>
<dbReference type="InterPro" id="IPR035892">
    <property type="entry name" value="C2_domain_sf"/>
</dbReference>
<dbReference type="Gene3D" id="2.60.40.150">
    <property type="entry name" value="C2 domain"/>
    <property type="match status" value="1"/>
</dbReference>
<keyword evidence="4" id="KW-0256">Endoplasmic reticulum</keyword>
<accession>A0A183J5Q7</accession>
<protein>
    <submittedName>
        <fullName evidence="9">SEC63 domain-containing protein</fullName>
    </submittedName>
</protein>
<proteinExistence type="predicted"/>
<keyword evidence="5" id="KW-1133">Transmembrane helix</keyword>
<feature type="domain" description="SEC63" evidence="8">
    <location>
        <begin position="2"/>
        <end position="260"/>
    </location>
</feature>
<keyword evidence="6" id="KW-0472">Membrane</keyword>
<evidence type="ECO:0000256" key="2">
    <source>
        <dbReference type="ARBA" id="ARBA00004240"/>
    </source>
</evidence>
<evidence type="ECO:0000256" key="5">
    <source>
        <dbReference type="ARBA" id="ARBA00022989"/>
    </source>
</evidence>
<dbReference type="PANTHER" id="PTHR24075">
    <property type="entry name" value="SEC63 DOMAIN-CONTAINING"/>
    <property type="match status" value="1"/>
</dbReference>
<dbReference type="GO" id="GO:0005634">
    <property type="term" value="C:nucleus"/>
    <property type="evidence" value="ECO:0007669"/>
    <property type="project" value="TreeGrafter"/>
</dbReference>
<dbReference type="WBParaSite" id="SBAD_0001158701-mRNA-1">
    <property type="protein sequence ID" value="SBAD_0001158701-mRNA-1"/>
    <property type="gene ID" value="SBAD_0001158701"/>
</dbReference>
<evidence type="ECO:0000256" key="7">
    <source>
        <dbReference type="ARBA" id="ARBA00023186"/>
    </source>
</evidence>
<dbReference type="GO" id="GO:0003723">
    <property type="term" value="F:RNA binding"/>
    <property type="evidence" value="ECO:0007669"/>
    <property type="project" value="TreeGrafter"/>
</dbReference>
<reference evidence="9" key="1">
    <citation type="submission" date="2016-06" db="UniProtKB">
        <authorList>
            <consortium name="WormBaseParasite"/>
        </authorList>
    </citation>
    <scope>IDENTIFICATION</scope>
</reference>
<dbReference type="PANTHER" id="PTHR24075:SF6">
    <property type="entry name" value="ACTIVATING SIGNAL COINTEGRATOR 1 COMPLEX SUBUNIT 3"/>
    <property type="match status" value="1"/>
</dbReference>
<dbReference type="GO" id="GO:0016020">
    <property type="term" value="C:membrane"/>
    <property type="evidence" value="ECO:0007669"/>
    <property type="project" value="UniProtKB-SubCell"/>
</dbReference>
<comment type="subcellular location">
    <subcellularLocation>
        <location evidence="2">Endoplasmic reticulum</location>
    </subcellularLocation>
    <subcellularLocation>
        <location evidence="1">Membrane</location>
        <topology evidence="1">Multi-pass membrane protein</topology>
    </subcellularLocation>
</comment>
<evidence type="ECO:0000256" key="1">
    <source>
        <dbReference type="ARBA" id="ARBA00004141"/>
    </source>
</evidence>
<evidence type="ECO:0000259" key="8">
    <source>
        <dbReference type="SMART" id="SM00973"/>
    </source>
</evidence>
<dbReference type="SUPFAM" id="SSF158702">
    <property type="entry name" value="Sec63 N-terminal domain-like"/>
    <property type="match status" value="1"/>
</dbReference>
<dbReference type="InterPro" id="IPR014756">
    <property type="entry name" value="Ig_E-set"/>
</dbReference>
<keyword evidence="3" id="KW-0812">Transmembrane</keyword>
<dbReference type="AlphaFoldDB" id="A0A183J5Q7"/>
<dbReference type="GO" id="GO:0005783">
    <property type="term" value="C:endoplasmic reticulum"/>
    <property type="evidence" value="ECO:0007669"/>
    <property type="project" value="UniProtKB-SubCell"/>
</dbReference>
<keyword evidence="7" id="KW-0143">Chaperone</keyword>
<evidence type="ECO:0000313" key="9">
    <source>
        <dbReference type="WBParaSite" id="SBAD_0001158701-mRNA-1"/>
    </source>
</evidence>
<dbReference type="GO" id="GO:0043138">
    <property type="term" value="F:3'-5' DNA helicase activity"/>
    <property type="evidence" value="ECO:0007669"/>
    <property type="project" value="TreeGrafter"/>
</dbReference>
<organism evidence="9">
    <name type="scientific">Soboliphyme baturini</name>
    <dbReference type="NCBI Taxonomy" id="241478"/>
    <lineage>
        <taxon>Eukaryota</taxon>
        <taxon>Metazoa</taxon>
        <taxon>Ecdysozoa</taxon>
        <taxon>Nematoda</taxon>
        <taxon>Enoplea</taxon>
        <taxon>Dorylaimia</taxon>
        <taxon>Dioctophymatida</taxon>
        <taxon>Dioctophymatoidea</taxon>
        <taxon>Soboliphymatidae</taxon>
        <taxon>Soboliphyme</taxon>
    </lineage>
</organism>
<evidence type="ECO:0000256" key="6">
    <source>
        <dbReference type="ARBA" id="ARBA00023136"/>
    </source>
</evidence>
<dbReference type="SMART" id="SM00973">
    <property type="entry name" value="Sec63"/>
    <property type="match status" value="1"/>
</dbReference>
<dbReference type="Pfam" id="PF02889">
    <property type="entry name" value="Sec63"/>
    <property type="match status" value="1"/>
</dbReference>
<evidence type="ECO:0000256" key="3">
    <source>
        <dbReference type="ARBA" id="ARBA00022692"/>
    </source>
</evidence>
<sequence>LGTPTESSFILSCQRDVDSSIENKISRSGGPMLAMSCPIKMDQDSYDDPHTKAYLLYQAHFSRIQLPSTDFETDAKLVLDQAPRIMQPIIAVSKAMLDVCAENGWLAASLRMVDLMHMVYQGRWNVDIDLSTLPHITTTIAEQLIERLIIQTIRLLPMMNISVKVQGLWQGETRVRIIEATEISSSTTWLTLYSDTEYVLCVDLLRRNKLIALKRVGPVKRNATVNVLFTTSSKLGRIVYTLYILSDCYYGLDQQYSLPFDVVPSGTEVVPDLESYN</sequence>
<dbReference type="InterPro" id="IPR004179">
    <property type="entry name" value="Sec63-dom"/>
</dbReference>
<dbReference type="SUPFAM" id="SSF81296">
    <property type="entry name" value="E set domains"/>
    <property type="match status" value="1"/>
</dbReference>
<evidence type="ECO:0000256" key="4">
    <source>
        <dbReference type="ARBA" id="ARBA00022824"/>
    </source>
</evidence>